<proteinExistence type="inferred from homology"/>
<evidence type="ECO:0000256" key="7">
    <source>
        <dbReference type="SAM" id="MobiDB-lite"/>
    </source>
</evidence>
<dbReference type="GO" id="GO:0032196">
    <property type="term" value="P:transposition"/>
    <property type="evidence" value="ECO:0007669"/>
    <property type="project" value="UniProtKB-KW"/>
</dbReference>
<evidence type="ECO:0000256" key="5">
    <source>
        <dbReference type="ARBA" id="ARBA00023125"/>
    </source>
</evidence>
<dbReference type="GO" id="GO:0003677">
    <property type="term" value="F:DNA binding"/>
    <property type="evidence" value="ECO:0007669"/>
    <property type="project" value="UniProtKB-KW"/>
</dbReference>
<feature type="domain" description="Transposase putative helix-turn-helix" evidence="10">
    <location>
        <begin position="1"/>
        <end position="47"/>
    </location>
</feature>
<dbReference type="AlphaFoldDB" id="A0A9X8MZL6"/>
<keyword evidence="2" id="KW-0815">Transposition</keyword>
<sequence length="509" mass="56757">MKTEVLRAYRFTLAPSPAQEQKLLRWCGNARLAFNYALAAKKQAHEQWRAQVDELVAGGMPEAQARKQTKVPIPSKPAVQKAFNAERGDTRADVEGVCPWWHEVNTYVFQSAFIDADRAWKNWLDSFAGKRAGRRVGYPRFKKRGRARDSFRLHHDVKKPGIRLATHRRLRLGSFGEVRLHDSGKRLFRQIDRGEAVVQSVTVSRGGHRWYASVLCKVTTDVPDHPTRRQAERGKVGVDLGVKVLAALSKPLPTSGAVKVSGGGLLVDNPRPLRAAAQRLVKAQRALSRTQKGSARREKAQRRVGRLHHQVAVRRDAALHQVTKALATRFAVVAVENLNVAGMTRSARGSVEAPGRRVRQKAGLNRAILDSAPGELRRQLAYKTSWYGSQLAVLDRWWPSSKTCSNCGWQHPSLTLNDRTFHCTTCGLTMDRDLNAALNIERHTETPNVASDTGETKNARRASISLPGLRAEKQDATKREDADPTGPAPPRRSNPPTLPPQRHEQAKLF</sequence>
<reference evidence="12" key="1">
    <citation type="submission" date="2016-11" db="EMBL/GenBank/DDBJ databases">
        <authorList>
            <person name="Jaros S."/>
            <person name="Januszkiewicz K."/>
            <person name="Wedrychowicz H."/>
        </authorList>
    </citation>
    <scope>NUCLEOTIDE SEQUENCE [LARGE SCALE GENOMIC DNA]</scope>
    <source>
        <strain evidence="12">CGMCC 4.3555</strain>
    </source>
</reference>
<feature type="compositionally biased region" description="Pro residues" evidence="7">
    <location>
        <begin position="486"/>
        <end position="499"/>
    </location>
</feature>
<gene>
    <name evidence="11" type="ORF">SAMN05216268_11121</name>
</gene>
<evidence type="ECO:0000256" key="3">
    <source>
        <dbReference type="ARBA" id="ARBA00022723"/>
    </source>
</evidence>
<accession>A0A9X8MZL6</accession>
<organism evidence="11 12">
    <name type="scientific">Streptomyces yunnanensis</name>
    <dbReference type="NCBI Taxonomy" id="156453"/>
    <lineage>
        <taxon>Bacteria</taxon>
        <taxon>Bacillati</taxon>
        <taxon>Actinomycetota</taxon>
        <taxon>Actinomycetes</taxon>
        <taxon>Kitasatosporales</taxon>
        <taxon>Streptomycetaceae</taxon>
        <taxon>Streptomyces</taxon>
    </lineage>
</organism>
<evidence type="ECO:0000256" key="1">
    <source>
        <dbReference type="ARBA" id="ARBA00008761"/>
    </source>
</evidence>
<dbReference type="InterPro" id="IPR010095">
    <property type="entry name" value="Cas12f1-like_TNB"/>
</dbReference>
<evidence type="ECO:0000256" key="4">
    <source>
        <dbReference type="ARBA" id="ARBA00022833"/>
    </source>
</evidence>
<dbReference type="Pfam" id="PF07282">
    <property type="entry name" value="Cas12f1-like_TNB"/>
    <property type="match status" value="1"/>
</dbReference>
<dbReference type="Pfam" id="PF01385">
    <property type="entry name" value="OrfB_IS605"/>
    <property type="match status" value="1"/>
</dbReference>
<dbReference type="NCBIfam" id="NF040570">
    <property type="entry name" value="guided_TnpB"/>
    <property type="match status" value="1"/>
</dbReference>
<evidence type="ECO:0000313" key="12">
    <source>
        <dbReference type="Proteomes" id="UP000184388"/>
    </source>
</evidence>
<feature type="domain" description="Cas12f1-like TNB" evidence="9">
    <location>
        <begin position="374"/>
        <end position="440"/>
    </location>
</feature>
<dbReference type="EMBL" id="FRBK01000011">
    <property type="protein sequence ID" value="SHM44020.1"/>
    <property type="molecule type" value="Genomic_DNA"/>
</dbReference>
<keyword evidence="4" id="KW-0862">Zinc</keyword>
<evidence type="ECO:0000259" key="10">
    <source>
        <dbReference type="Pfam" id="PF12323"/>
    </source>
</evidence>
<dbReference type="RefSeq" id="WP_286160331.1">
    <property type="nucleotide sequence ID" value="NZ_FRBK01000011.1"/>
</dbReference>
<dbReference type="GO" id="GO:0006310">
    <property type="term" value="P:DNA recombination"/>
    <property type="evidence" value="ECO:0007669"/>
    <property type="project" value="UniProtKB-KW"/>
</dbReference>
<evidence type="ECO:0000313" key="11">
    <source>
        <dbReference type="EMBL" id="SHM44020.1"/>
    </source>
</evidence>
<dbReference type="Pfam" id="PF12323">
    <property type="entry name" value="HTH_OrfB_IS605"/>
    <property type="match status" value="1"/>
</dbReference>
<feature type="region of interest" description="Disordered" evidence="7">
    <location>
        <begin position="286"/>
        <end position="305"/>
    </location>
</feature>
<feature type="region of interest" description="Disordered" evidence="7">
    <location>
        <begin position="444"/>
        <end position="509"/>
    </location>
</feature>
<protein>
    <submittedName>
        <fullName evidence="11">Transposase</fullName>
    </submittedName>
</protein>
<dbReference type="Proteomes" id="UP000184388">
    <property type="component" value="Unassembled WGS sequence"/>
</dbReference>
<keyword evidence="3" id="KW-0479">Metal-binding</keyword>
<comment type="caution">
    <text evidence="11">The sequence shown here is derived from an EMBL/GenBank/DDBJ whole genome shotgun (WGS) entry which is preliminary data.</text>
</comment>
<evidence type="ECO:0000259" key="9">
    <source>
        <dbReference type="Pfam" id="PF07282"/>
    </source>
</evidence>
<evidence type="ECO:0000259" key="8">
    <source>
        <dbReference type="Pfam" id="PF01385"/>
    </source>
</evidence>
<dbReference type="GO" id="GO:0046872">
    <property type="term" value="F:metal ion binding"/>
    <property type="evidence" value="ECO:0007669"/>
    <property type="project" value="UniProtKB-KW"/>
</dbReference>
<dbReference type="InterPro" id="IPR001959">
    <property type="entry name" value="Transposase"/>
</dbReference>
<keyword evidence="6" id="KW-0233">DNA recombination</keyword>
<feature type="domain" description="Probable transposase IS891/IS1136/IS1341" evidence="8">
    <location>
        <begin position="223"/>
        <end position="346"/>
    </location>
</feature>
<dbReference type="InterPro" id="IPR021027">
    <property type="entry name" value="Transposase_put_HTH"/>
</dbReference>
<name>A0A9X8MZL6_9ACTN</name>
<keyword evidence="5" id="KW-0238">DNA-binding</keyword>
<comment type="similarity">
    <text evidence="1">In the C-terminal section; belongs to the transposase 35 family.</text>
</comment>
<evidence type="ECO:0000256" key="6">
    <source>
        <dbReference type="ARBA" id="ARBA00023172"/>
    </source>
</evidence>
<evidence type="ECO:0000256" key="2">
    <source>
        <dbReference type="ARBA" id="ARBA00022578"/>
    </source>
</evidence>
<feature type="compositionally biased region" description="Basic and acidic residues" evidence="7">
    <location>
        <begin position="470"/>
        <end position="482"/>
    </location>
</feature>